<dbReference type="RefSeq" id="WP_320554148.1">
    <property type="nucleotide sequence ID" value="NZ_JAXDAE010000001.1"/>
</dbReference>
<dbReference type="Proteomes" id="UP001285855">
    <property type="component" value="Unassembled WGS sequence"/>
</dbReference>
<dbReference type="EMBL" id="JAXDAE010000001">
    <property type="protein sequence ID" value="MDY2585761.1"/>
    <property type="molecule type" value="Genomic_DNA"/>
</dbReference>
<proteinExistence type="predicted"/>
<gene>
    <name evidence="2" type="ORF">SNF14_00295</name>
</gene>
<comment type="caution">
    <text evidence="2">The sequence shown here is derived from an EMBL/GenBank/DDBJ whole genome shotgun (WGS) entry which is preliminary data.</text>
</comment>
<feature type="chain" id="PRO_5045292898" evidence="1">
    <location>
        <begin position="21"/>
        <end position="292"/>
    </location>
</feature>
<dbReference type="NCBIfam" id="TIGR01200">
    <property type="entry name" value="GLPGLI"/>
    <property type="match status" value="1"/>
</dbReference>
<organism evidence="2 3">
    <name type="scientific">Winogradskyella aquimaris</name>
    <dbReference type="NCBI Taxonomy" id="864074"/>
    <lineage>
        <taxon>Bacteria</taxon>
        <taxon>Pseudomonadati</taxon>
        <taxon>Bacteroidota</taxon>
        <taxon>Flavobacteriia</taxon>
        <taxon>Flavobacteriales</taxon>
        <taxon>Flavobacteriaceae</taxon>
        <taxon>Winogradskyella</taxon>
    </lineage>
</organism>
<name>A0ABU5EIR3_9FLAO</name>
<dbReference type="Pfam" id="PF09697">
    <property type="entry name" value="Porph_ging"/>
    <property type="match status" value="1"/>
</dbReference>
<evidence type="ECO:0000313" key="2">
    <source>
        <dbReference type="EMBL" id="MDY2585761.1"/>
    </source>
</evidence>
<protein>
    <submittedName>
        <fullName evidence="2">GLPGLI family protein</fullName>
    </submittedName>
</protein>
<dbReference type="InterPro" id="IPR005901">
    <property type="entry name" value="GLPGLI"/>
</dbReference>
<sequence length="292" mass="33497">MKSLLLKFSFVIFLICLGFHQETNTTVDSYSNSNEFQGQAFYVSKSKMELGRWGARLSEAQKKQIEARLKNRLEKEYILTFNKAEAIFYEDEKLDAMSGATDSWGKNFSPGKQYKNVKTNTQIQSQEFYGKKFLVKDKLQDIDWKLGKETKQIGNYMCFKATASIPTSELAWYDFSWSRLRNSDNANETESDSTSTSNETPEIEMTEVEAWYSPQIPVGHGPLEYWGLPGLILEVSAGNTIMLCTKIVLNPKEKLEITAPDKGKEITKAEYQNTIVAKMKEFRNNRMGRRRG</sequence>
<feature type="signal peptide" evidence="1">
    <location>
        <begin position="1"/>
        <end position="20"/>
    </location>
</feature>
<keyword evidence="3" id="KW-1185">Reference proteome</keyword>
<keyword evidence="1" id="KW-0732">Signal</keyword>
<evidence type="ECO:0000256" key="1">
    <source>
        <dbReference type="SAM" id="SignalP"/>
    </source>
</evidence>
<evidence type="ECO:0000313" key="3">
    <source>
        <dbReference type="Proteomes" id="UP001285855"/>
    </source>
</evidence>
<reference evidence="2 3" key="1">
    <citation type="submission" date="2023-11" db="EMBL/GenBank/DDBJ databases">
        <title>Winogradskyella pelagius sp. nov., isolated from coastal sediment.</title>
        <authorList>
            <person name="Li F."/>
        </authorList>
    </citation>
    <scope>NUCLEOTIDE SEQUENCE [LARGE SCALE GENOMIC DNA]</scope>
    <source>
        <strain evidence="2 3">KCTC 23502</strain>
    </source>
</reference>
<accession>A0ABU5EIR3</accession>